<dbReference type="EMBL" id="DVMU01000004">
    <property type="protein sequence ID" value="HIU32962.1"/>
    <property type="molecule type" value="Genomic_DNA"/>
</dbReference>
<proteinExistence type="predicted"/>
<accession>A0A9D1IB64</accession>
<evidence type="ECO:0000313" key="3">
    <source>
        <dbReference type="EMBL" id="HIU32962.1"/>
    </source>
</evidence>
<feature type="domain" description="CBS" evidence="2">
    <location>
        <begin position="97"/>
        <end position="157"/>
    </location>
</feature>
<evidence type="ECO:0000313" key="4">
    <source>
        <dbReference type="Proteomes" id="UP000824072"/>
    </source>
</evidence>
<dbReference type="Pfam" id="PF00571">
    <property type="entry name" value="CBS"/>
    <property type="match status" value="1"/>
</dbReference>
<organism evidence="3 4">
    <name type="scientific">Candidatus Pullichristensenella excrementigallinarum</name>
    <dbReference type="NCBI Taxonomy" id="2840907"/>
    <lineage>
        <taxon>Bacteria</taxon>
        <taxon>Bacillati</taxon>
        <taxon>Bacillota</taxon>
        <taxon>Clostridia</taxon>
        <taxon>Candidatus Pullichristensenella</taxon>
    </lineage>
</organism>
<reference evidence="3" key="1">
    <citation type="submission" date="2020-10" db="EMBL/GenBank/DDBJ databases">
        <authorList>
            <person name="Gilroy R."/>
        </authorList>
    </citation>
    <scope>NUCLEOTIDE SEQUENCE</scope>
    <source>
        <strain evidence="3">ChiHcec3-11533</strain>
    </source>
</reference>
<dbReference type="InterPro" id="IPR046342">
    <property type="entry name" value="CBS_dom_sf"/>
</dbReference>
<comment type="caution">
    <text evidence="3">The sequence shown here is derived from an EMBL/GenBank/DDBJ whole genome shotgun (WGS) entry which is preliminary data.</text>
</comment>
<keyword evidence="1" id="KW-0129">CBS domain</keyword>
<reference evidence="3" key="2">
    <citation type="journal article" date="2021" name="PeerJ">
        <title>Extensive microbial diversity within the chicken gut microbiome revealed by metagenomics and culture.</title>
        <authorList>
            <person name="Gilroy R."/>
            <person name="Ravi A."/>
            <person name="Getino M."/>
            <person name="Pursley I."/>
            <person name="Horton D.L."/>
            <person name="Alikhan N.F."/>
            <person name="Baker D."/>
            <person name="Gharbi K."/>
            <person name="Hall N."/>
            <person name="Watson M."/>
            <person name="Adriaenssens E.M."/>
            <person name="Foster-Nyarko E."/>
            <person name="Jarju S."/>
            <person name="Secka A."/>
            <person name="Antonio M."/>
            <person name="Oren A."/>
            <person name="Chaudhuri R.R."/>
            <person name="La Ragione R."/>
            <person name="Hildebrand F."/>
            <person name="Pallen M.J."/>
        </authorList>
    </citation>
    <scope>NUCLEOTIDE SEQUENCE</scope>
    <source>
        <strain evidence="3">ChiHcec3-11533</strain>
    </source>
</reference>
<dbReference type="Proteomes" id="UP000824072">
    <property type="component" value="Unassembled WGS sequence"/>
</dbReference>
<dbReference type="AlphaFoldDB" id="A0A9D1IB64"/>
<dbReference type="Gene3D" id="3.10.580.10">
    <property type="entry name" value="CBS-domain"/>
    <property type="match status" value="1"/>
</dbReference>
<protein>
    <submittedName>
        <fullName evidence="3">CBS domain-containing protein</fullName>
    </submittedName>
</protein>
<dbReference type="InterPro" id="IPR000644">
    <property type="entry name" value="CBS_dom"/>
</dbReference>
<gene>
    <name evidence="3" type="ORF">IAB02_00220</name>
</gene>
<dbReference type="SUPFAM" id="SSF54631">
    <property type="entry name" value="CBS-domain pair"/>
    <property type="match status" value="1"/>
</dbReference>
<evidence type="ECO:0000259" key="2">
    <source>
        <dbReference type="PROSITE" id="PS51371"/>
    </source>
</evidence>
<evidence type="ECO:0000256" key="1">
    <source>
        <dbReference type="PROSITE-ProRule" id="PRU00703"/>
    </source>
</evidence>
<name>A0A9D1IB64_9FIRM</name>
<sequence>MRAETFLQLYRVLEGLLEQKYADHRNGNSSVVMEYLGDPESLPVRGELNLCRELRNLLTHNADPEGNPVAEPSKAMLDSLYAIIDYVQKPQPALRYATPGEQVLRAHWGDPALELMRRMERNGFSHAPVIGKRGLEGVFSVRSVFLYVLERGNVGPETKVRDFGDLLALDRPGTKYLLLPEDASYHDVRDAFEKYEEKNRRLAAVFITHSGKAGEKLLGMLTPWDILGRQ</sequence>
<dbReference type="PROSITE" id="PS51371">
    <property type="entry name" value="CBS"/>
    <property type="match status" value="1"/>
</dbReference>